<dbReference type="OrthoDB" id="1693948at2759"/>
<dbReference type="PANTHER" id="PTHR12295">
    <property type="entry name" value="FURRY-RELATED"/>
    <property type="match status" value="1"/>
</dbReference>
<reference evidence="2 3" key="1">
    <citation type="journal article" date="2017" name="Genome Biol.">
        <title>New reference genome sequences of hot pepper reveal the massive evolution of plant disease-resistance genes by retroduplication.</title>
        <authorList>
            <person name="Kim S."/>
            <person name="Park J."/>
            <person name="Yeom S.I."/>
            <person name="Kim Y.M."/>
            <person name="Seo E."/>
            <person name="Kim K.T."/>
            <person name="Kim M.S."/>
            <person name="Lee J.M."/>
            <person name="Cheong K."/>
            <person name="Shin H.S."/>
            <person name="Kim S.B."/>
            <person name="Han K."/>
            <person name="Lee J."/>
            <person name="Park M."/>
            <person name="Lee H.A."/>
            <person name="Lee H.Y."/>
            <person name="Lee Y."/>
            <person name="Oh S."/>
            <person name="Lee J.H."/>
            <person name="Choi E."/>
            <person name="Choi E."/>
            <person name="Lee S.E."/>
            <person name="Jeon J."/>
            <person name="Kim H."/>
            <person name="Choi G."/>
            <person name="Song H."/>
            <person name="Lee J."/>
            <person name="Lee S.C."/>
            <person name="Kwon J.K."/>
            <person name="Lee H.Y."/>
            <person name="Koo N."/>
            <person name="Hong Y."/>
            <person name="Kim R.W."/>
            <person name="Kang W.H."/>
            <person name="Huh J.H."/>
            <person name="Kang B.C."/>
            <person name="Yang T.J."/>
            <person name="Lee Y.H."/>
            <person name="Bennetzen J.L."/>
            <person name="Choi D."/>
        </authorList>
    </citation>
    <scope>NUCLEOTIDE SEQUENCE [LARGE SCALE GENOMIC DNA]</scope>
    <source>
        <strain evidence="3">cv. PBC81</strain>
    </source>
</reference>
<dbReference type="EMBL" id="MLFT02000002">
    <property type="protein sequence ID" value="PHT56994.1"/>
    <property type="molecule type" value="Genomic_DNA"/>
</dbReference>
<evidence type="ECO:0000259" key="1">
    <source>
        <dbReference type="Pfam" id="PF14225"/>
    </source>
</evidence>
<reference evidence="3" key="2">
    <citation type="journal article" date="2017" name="J. Anim. Genet.">
        <title>Multiple reference genome sequences of hot pepper reveal the massive evolution of plant disease resistance genes by retroduplication.</title>
        <authorList>
            <person name="Kim S."/>
            <person name="Park J."/>
            <person name="Yeom S.-I."/>
            <person name="Kim Y.-M."/>
            <person name="Seo E."/>
            <person name="Kim K.-T."/>
            <person name="Kim M.-S."/>
            <person name="Lee J.M."/>
            <person name="Cheong K."/>
            <person name="Shin H.-S."/>
            <person name="Kim S.-B."/>
            <person name="Han K."/>
            <person name="Lee J."/>
            <person name="Park M."/>
            <person name="Lee H.-A."/>
            <person name="Lee H.-Y."/>
            <person name="Lee Y."/>
            <person name="Oh S."/>
            <person name="Lee J.H."/>
            <person name="Choi E."/>
            <person name="Choi E."/>
            <person name="Lee S.E."/>
            <person name="Jeon J."/>
            <person name="Kim H."/>
            <person name="Choi G."/>
            <person name="Song H."/>
            <person name="Lee J."/>
            <person name="Lee S.-C."/>
            <person name="Kwon J.-K."/>
            <person name="Lee H.-Y."/>
            <person name="Koo N."/>
            <person name="Hong Y."/>
            <person name="Kim R.W."/>
            <person name="Kang W.-H."/>
            <person name="Huh J.H."/>
            <person name="Kang B.-C."/>
            <person name="Yang T.-J."/>
            <person name="Lee Y.-H."/>
            <person name="Bennetzen J.L."/>
            <person name="Choi D."/>
        </authorList>
    </citation>
    <scope>NUCLEOTIDE SEQUENCE [LARGE SCALE GENOMIC DNA]</scope>
    <source>
        <strain evidence="3">cv. PBC81</strain>
    </source>
</reference>
<dbReference type="PANTHER" id="PTHR12295:SF30">
    <property type="entry name" value="PROTEIN FURRY"/>
    <property type="match status" value="1"/>
</dbReference>
<dbReference type="InterPro" id="IPR039867">
    <property type="entry name" value="Furry/Tao3/Mor2"/>
</dbReference>
<protein>
    <recommendedName>
        <fullName evidence="1">Cell morphogenesis protein C-terminal domain-containing protein</fullName>
    </recommendedName>
</protein>
<evidence type="ECO:0000313" key="2">
    <source>
        <dbReference type="EMBL" id="PHT56994.1"/>
    </source>
</evidence>
<feature type="domain" description="Cell morphogenesis protein C-terminal" evidence="1">
    <location>
        <begin position="15"/>
        <end position="128"/>
    </location>
</feature>
<dbReference type="AlphaFoldDB" id="A0A2G2XHM0"/>
<dbReference type="InterPro" id="IPR025481">
    <property type="entry name" value="Cell_Morphogen_C"/>
</dbReference>
<name>A0A2G2XHM0_CAPBA</name>
<comment type="caution">
    <text evidence="2">The sequence shown here is derived from an EMBL/GenBank/DDBJ whole genome shotgun (WGS) entry which is preliminary data.</text>
</comment>
<dbReference type="Proteomes" id="UP000224567">
    <property type="component" value="Unassembled WGS sequence"/>
</dbReference>
<dbReference type="GO" id="GO:0030427">
    <property type="term" value="C:site of polarized growth"/>
    <property type="evidence" value="ECO:0007669"/>
    <property type="project" value="TreeGrafter"/>
</dbReference>
<proteinExistence type="predicted"/>
<gene>
    <name evidence="2" type="ORF">CQW23_05480</name>
</gene>
<organism evidence="2 3">
    <name type="scientific">Capsicum baccatum</name>
    <name type="common">Peruvian pepper</name>
    <dbReference type="NCBI Taxonomy" id="33114"/>
    <lineage>
        <taxon>Eukaryota</taxon>
        <taxon>Viridiplantae</taxon>
        <taxon>Streptophyta</taxon>
        <taxon>Embryophyta</taxon>
        <taxon>Tracheophyta</taxon>
        <taxon>Spermatophyta</taxon>
        <taxon>Magnoliopsida</taxon>
        <taxon>eudicotyledons</taxon>
        <taxon>Gunneridae</taxon>
        <taxon>Pentapetalae</taxon>
        <taxon>asterids</taxon>
        <taxon>lamiids</taxon>
        <taxon>Solanales</taxon>
        <taxon>Solanaceae</taxon>
        <taxon>Solanoideae</taxon>
        <taxon>Capsiceae</taxon>
        <taxon>Capsicum</taxon>
    </lineage>
</organism>
<dbReference type="Pfam" id="PF14225">
    <property type="entry name" value="MOR2-PAG1_C"/>
    <property type="match status" value="1"/>
</dbReference>
<dbReference type="STRING" id="33114.A0A2G2XHM0"/>
<sequence length="323" mass="34719">MGDGGEYGAREGDMLFWGCAAMMHTNFVHVDSQVLELVCRVIDSLSFRDRTTENVLLSSMPRDELDSTVGDNSHFQRLESRNASEPLPSNAKVPVFEGVQPLVLKGLVSTVSHGVSIEVLSRITVPSCDSKSLDAVVGPASPLHQQSQKACYVSTNMAVWRRAKAIDELATVFVAYSHCVASVYSNGCYSKSHLRMQLYLGGENFVLGGLSVLEALLQSCSLPGSHSHELGQFENGLAAAEEKILAPQTSFKARSGPLQFAMLGTEAGSTPVAQPNASKSGLSAKLALQNSRLMLGRVLDSSALGKRREYRKLVPFVTSTGNP</sequence>
<dbReference type="GO" id="GO:0000902">
    <property type="term" value="P:cell morphogenesis"/>
    <property type="evidence" value="ECO:0007669"/>
    <property type="project" value="InterPro"/>
</dbReference>
<keyword evidence="3" id="KW-1185">Reference proteome</keyword>
<evidence type="ECO:0000313" key="3">
    <source>
        <dbReference type="Proteomes" id="UP000224567"/>
    </source>
</evidence>
<dbReference type="GO" id="GO:0005938">
    <property type="term" value="C:cell cortex"/>
    <property type="evidence" value="ECO:0007669"/>
    <property type="project" value="TreeGrafter"/>
</dbReference>
<accession>A0A2G2XHM0</accession>